<sequence>MLMQMQGPVMGGRGGWTVVIVMMMMMMMMMMTCTVGSLVKVGGANGWNQNVNYTQWSAHQHVYVGDWLYFVFDKRYYNVLEVNKTSYEKCNDKGFITNITRGGRDVYEVKEARPYYFLSSGGYCYHGMRVCVMVQQLPPPPASAPAQNAASYHILMAANVFSPIFLLSMALVWATSCSL</sequence>
<dbReference type="InterPro" id="IPR003245">
    <property type="entry name" value="Phytocyanin_dom"/>
</dbReference>
<dbReference type="Proteomes" id="UP001652623">
    <property type="component" value="Chromosome 4"/>
</dbReference>
<dbReference type="AlphaFoldDB" id="A0A6P4A1U4"/>
<dbReference type="GO" id="GO:0009055">
    <property type="term" value="F:electron transfer activity"/>
    <property type="evidence" value="ECO:0007669"/>
    <property type="project" value="InterPro"/>
</dbReference>
<keyword evidence="1" id="KW-0472">Membrane</keyword>
<gene>
    <name evidence="4" type="primary">LOC107415912</name>
</gene>
<keyword evidence="1" id="KW-0812">Transmembrane</keyword>
<dbReference type="SUPFAM" id="SSF49503">
    <property type="entry name" value="Cupredoxins"/>
    <property type="match status" value="1"/>
</dbReference>
<protein>
    <submittedName>
        <fullName evidence="4">Early nodulin-like protein 20</fullName>
    </submittedName>
</protein>
<dbReference type="GeneID" id="107415912"/>
<feature type="transmembrane region" description="Helical" evidence="1">
    <location>
        <begin position="152"/>
        <end position="174"/>
    </location>
</feature>
<dbReference type="GO" id="GO:0005886">
    <property type="term" value="C:plasma membrane"/>
    <property type="evidence" value="ECO:0007669"/>
    <property type="project" value="TreeGrafter"/>
</dbReference>
<dbReference type="PROSITE" id="PS51485">
    <property type="entry name" value="PHYTOCYANIN"/>
    <property type="match status" value="1"/>
</dbReference>
<evidence type="ECO:0000256" key="1">
    <source>
        <dbReference type="SAM" id="Phobius"/>
    </source>
</evidence>
<dbReference type="Pfam" id="PF02298">
    <property type="entry name" value="Cu_bind_like"/>
    <property type="match status" value="1"/>
</dbReference>
<evidence type="ECO:0000313" key="4">
    <source>
        <dbReference type="RefSeq" id="XP_015879809.3"/>
    </source>
</evidence>
<evidence type="ECO:0000313" key="3">
    <source>
        <dbReference type="Proteomes" id="UP001652623"/>
    </source>
</evidence>
<accession>A0A6P4A1U4</accession>
<dbReference type="InterPro" id="IPR008972">
    <property type="entry name" value="Cupredoxin"/>
</dbReference>
<proteinExistence type="predicted"/>
<feature type="domain" description="Phytocyanin" evidence="2">
    <location>
        <begin position="37"/>
        <end position="136"/>
    </location>
</feature>
<evidence type="ECO:0000259" key="2">
    <source>
        <dbReference type="PROSITE" id="PS51485"/>
    </source>
</evidence>
<dbReference type="InterPro" id="IPR039391">
    <property type="entry name" value="Phytocyanin-like"/>
</dbReference>
<name>A0A6P4A1U4_ZIZJJ</name>
<organism evidence="3 4">
    <name type="scientific">Ziziphus jujuba</name>
    <name type="common">Chinese jujube</name>
    <name type="synonym">Ziziphus sativa</name>
    <dbReference type="NCBI Taxonomy" id="326968"/>
    <lineage>
        <taxon>Eukaryota</taxon>
        <taxon>Viridiplantae</taxon>
        <taxon>Streptophyta</taxon>
        <taxon>Embryophyta</taxon>
        <taxon>Tracheophyta</taxon>
        <taxon>Spermatophyta</taxon>
        <taxon>Magnoliopsida</taxon>
        <taxon>eudicotyledons</taxon>
        <taxon>Gunneridae</taxon>
        <taxon>Pentapetalae</taxon>
        <taxon>rosids</taxon>
        <taxon>fabids</taxon>
        <taxon>Rosales</taxon>
        <taxon>Rhamnaceae</taxon>
        <taxon>Paliureae</taxon>
        <taxon>Ziziphus</taxon>
    </lineage>
</organism>
<dbReference type="RefSeq" id="XP_015879809.3">
    <property type="nucleotide sequence ID" value="XM_016024323.4"/>
</dbReference>
<dbReference type="InParanoid" id="A0A6P4A1U4"/>
<dbReference type="KEGG" id="zju:107415912"/>
<keyword evidence="3" id="KW-1185">Reference proteome</keyword>
<dbReference type="Gene3D" id="2.60.40.420">
    <property type="entry name" value="Cupredoxins - blue copper proteins"/>
    <property type="match status" value="1"/>
</dbReference>
<dbReference type="PANTHER" id="PTHR33021:SF385">
    <property type="entry name" value="PHYTOCYANIN DOMAIN-CONTAINING PROTEIN"/>
    <property type="match status" value="1"/>
</dbReference>
<keyword evidence="1" id="KW-1133">Transmembrane helix</keyword>
<dbReference type="PANTHER" id="PTHR33021">
    <property type="entry name" value="BLUE COPPER PROTEIN"/>
    <property type="match status" value="1"/>
</dbReference>
<reference evidence="4" key="1">
    <citation type="submission" date="2025-08" db="UniProtKB">
        <authorList>
            <consortium name="RefSeq"/>
        </authorList>
    </citation>
    <scope>IDENTIFICATION</scope>
    <source>
        <tissue evidence="4">Seedling</tissue>
    </source>
</reference>